<accession>A0A7I7UU22</accession>
<keyword evidence="7 8" id="KW-0472">Membrane</keyword>
<evidence type="ECO:0000256" key="4">
    <source>
        <dbReference type="ARBA" id="ARBA00022692"/>
    </source>
</evidence>
<dbReference type="InterPro" id="IPR043429">
    <property type="entry name" value="ArtM/GltK/GlnP/TcyL/YhdX-like"/>
</dbReference>
<keyword evidence="3" id="KW-1003">Cell membrane</keyword>
<dbReference type="Proteomes" id="UP000467252">
    <property type="component" value="Chromosome"/>
</dbReference>
<comment type="subcellular location">
    <subcellularLocation>
        <location evidence="1 8">Cell membrane</location>
        <topology evidence="1 8">Multi-pass membrane protein</topology>
    </subcellularLocation>
</comment>
<keyword evidence="5" id="KW-0029">Amino-acid transport</keyword>
<name>A0A7I7UU22_MYCPV</name>
<feature type="transmembrane region" description="Helical" evidence="8">
    <location>
        <begin position="194"/>
        <end position="216"/>
    </location>
</feature>
<dbReference type="EMBL" id="AP022599">
    <property type="protein sequence ID" value="BBY84129.1"/>
    <property type="molecule type" value="Genomic_DNA"/>
</dbReference>
<keyword evidence="2 8" id="KW-0813">Transport</keyword>
<feature type="transmembrane region" description="Helical" evidence="8">
    <location>
        <begin position="64"/>
        <end position="87"/>
    </location>
</feature>
<dbReference type="Pfam" id="PF00528">
    <property type="entry name" value="BPD_transp_1"/>
    <property type="match status" value="1"/>
</dbReference>
<feature type="transmembrane region" description="Helical" evidence="8">
    <location>
        <begin position="30"/>
        <end position="52"/>
    </location>
</feature>
<dbReference type="PANTHER" id="PTHR30614">
    <property type="entry name" value="MEMBRANE COMPONENT OF AMINO ACID ABC TRANSPORTER"/>
    <property type="match status" value="1"/>
</dbReference>
<dbReference type="SUPFAM" id="SSF161098">
    <property type="entry name" value="MetI-like"/>
    <property type="match status" value="1"/>
</dbReference>
<dbReference type="InterPro" id="IPR010065">
    <property type="entry name" value="AA_ABC_transptr_permease_3TM"/>
</dbReference>
<dbReference type="NCBIfam" id="TIGR01726">
    <property type="entry name" value="HEQRo_perm_3TM"/>
    <property type="match status" value="1"/>
</dbReference>
<reference evidence="10 11" key="1">
    <citation type="journal article" date="2019" name="Emerg. Microbes Infect.">
        <title>Comprehensive subspecies identification of 175 nontuberculous mycobacteria species based on 7547 genomic profiles.</title>
        <authorList>
            <person name="Matsumoto Y."/>
            <person name="Kinjo T."/>
            <person name="Motooka D."/>
            <person name="Nabeya D."/>
            <person name="Jung N."/>
            <person name="Uechi K."/>
            <person name="Horii T."/>
            <person name="Iida T."/>
            <person name="Fujita J."/>
            <person name="Nakamura S."/>
        </authorList>
    </citation>
    <scope>NUCLEOTIDE SEQUENCE [LARGE SCALE GENOMIC DNA]</scope>
    <source>
        <strain evidence="10 11">JCM 6370</strain>
    </source>
</reference>
<gene>
    <name evidence="10" type="ORF">MPUL_52870</name>
</gene>
<evidence type="ECO:0000256" key="2">
    <source>
        <dbReference type="ARBA" id="ARBA00022448"/>
    </source>
</evidence>
<evidence type="ECO:0000256" key="5">
    <source>
        <dbReference type="ARBA" id="ARBA00022970"/>
    </source>
</evidence>
<feature type="domain" description="ABC transmembrane type-1" evidence="9">
    <location>
        <begin position="28"/>
        <end position="216"/>
    </location>
</feature>
<dbReference type="AlphaFoldDB" id="A0A7I7UU22"/>
<keyword evidence="6 8" id="KW-1133">Transmembrane helix</keyword>
<dbReference type="InterPro" id="IPR035906">
    <property type="entry name" value="MetI-like_sf"/>
</dbReference>
<dbReference type="InterPro" id="IPR000515">
    <property type="entry name" value="MetI-like"/>
</dbReference>
<sequence length="227" mass="25328">MPDGRADPVLWDWDFAWEVLPKIVGDGLRITFVATVAGSVLAYSLGLVLALLRRSRIRVVSTVTWAFIEFVRSTPLLVQIFFFFFVLPDFGLKFEPLTTGIIAIGLHYSTYTAEVYRAGIEAVPAGQWEAAVALNLPRRRVWTAVILPQAIPRVLPALGNYTISMLKETPLLLMIGVLDIVGVANQLGSRAFRYVEPITIAGVLFLVLSYSASLLVRWMERRVRYTG</sequence>
<dbReference type="InterPro" id="IPR014341">
    <property type="entry name" value="Ectoine_EhuD"/>
</dbReference>
<dbReference type="GO" id="GO:0006865">
    <property type="term" value="P:amino acid transport"/>
    <property type="evidence" value="ECO:0007669"/>
    <property type="project" value="UniProtKB-KW"/>
</dbReference>
<organism evidence="10 11">
    <name type="scientific">Mycolicibacterium pulveris</name>
    <name type="common">Mycobacterium pulveris</name>
    <dbReference type="NCBI Taxonomy" id="36813"/>
    <lineage>
        <taxon>Bacteria</taxon>
        <taxon>Bacillati</taxon>
        <taxon>Actinomycetota</taxon>
        <taxon>Actinomycetes</taxon>
        <taxon>Mycobacteriales</taxon>
        <taxon>Mycobacteriaceae</taxon>
        <taxon>Mycolicibacterium</taxon>
    </lineage>
</organism>
<dbReference type="CDD" id="cd06261">
    <property type="entry name" value="TM_PBP2"/>
    <property type="match status" value="1"/>
</dbReference>
<dbReference type="NCBIfam" id="TIGR03003">
    <property type="entry name" value="ectoine_ehuD"/>
    <property type="match status" value="1"/>
</dbReference>
<protein>
    <submittedName>
        <fullName evidence="10">Ectoine/hydroxyectoine ABC transporter permease subunit EhuD</fullName>
    </submittedName>
</protein>
<dbReference type="GO" id="GO:0022857">
    <property type="term" value="F:transmembrane transporter activity"/>
    <property type="evidence" value="ECO:0007669"/>
    <property type="project" value="InterPro"/>
</dbReference>
<dbReference type="RefSeq" id="WP_235674704.1">
    <property type="nucleotide sequence ID" value="NZ_AP022599.1"/>
</dbReference>
<evidence type="ECO:0000256" key="1">
    <source>
        <dbReference type="ARBA" id="ARBA00004651"/>
    </source>
</evidence>
<dbReference type="GO" id="GO:0043190">
    <property type="term" value="C:ATP-binding cassette (ABC) transporter complex"/>
    <property type="evidence" value="ECO:0007669"/>
    <property type="project" value="InterPro"/>
</dbReference>
<dbReference type="Gene3D" id="1.10.3720.10">
    <property type="entry name" value="MetI-like"/>
    <property type="match status" value="1"/>
</dbReference>
<evidence type="ECO:0000313" key="11">
    <source>
        <dbReference type="Proteomes" id="UP000467252"/>
    </source>
</evidence>
<dbReference type="PANTHER" id="PTHR30614:SF0">
    <property type="entry name" value="L-CYSTINE TRANSPORT SYSTEM PERMEASE PROTEIN TCYL"/>
    <property type="match status" value="1"/>
</dbReference>
<keyword evidence="4 8" id="KW-0812">Transmembrane</keyword>
<evidence type="ECO:0000256" key="6">
    <source>
        <dbReference type="ARBA" id="ARBA00022989"/>
    </source>
</evidence>
<evidence type="ECO:0000256" key="8">
    <source>
        <dbReference type="RuleBase" id="RU363032"/>
    </source>
</evidence>
<proteinExistence type="inferred from homology"/>
<dbReference type="PROSITE" id="PS50928">
    <property type="entry name" value="ABC_TM1"/>
    <property type="match status" value="1"/>
</dbReference>
<evidence type="ECO:0000256" key="7">
    <source>
        <dbReference type="ARBA" id="ARBA00023136"/>
    </source>
</evidence>
<evidence type="ECO:0000313" key="10">
    <source>
        <dbReference type="EMBL" id="BBY84129.1"/>
    </source>
</evidence>
<evidence type="ECO:0000256" key="3">
    <source>
        <dbReference type="ARBA" id="ARBA00022475"/>
    </source>
</evidence>
<keyword evidence="11" id="KW-1185">Reference proteome</keyword>
<evidence type="ECO:0000259" key="9">
    <source>
        <dbReference type="PROSITE" id="PS50928"/>
    </source>
</evidence>
<comment type="similarity">
    <text evidence="8">Belongs to the binding-protein-dependent transport system permease family.</text>
</comment>